<keyword evidence="1 3" id="KW-0732">Signal</keyword>
<evidence type="ECO:0000259" key="4">
    <source>
        <dbReference type="Pfam" id="PF09312"/>
    </source>
</evidence>
<dbReference type="GO" id="GO:0003755">
    <property type="term" value="F:peptidyl-prolyl cis-trans isomerase activity"/>
    <property type="evidence" value="ECO:0007669"/>
    <property type="project" value="UniProtKB-KW"/>
</dbReference>
<organism evidence="6 7">
    <name type="scientific">Helicobacter canis</name>
    <dbReference type="NCBI Taxonomy" id="29419"/>
    <lineage>
        <taxon>Bacteria</taxon>
        <taxon>Pseudomonadati</taxon>
        <taxon>Campylobacterota</taxon>
        <taxon>Epsilonproteobacteria</taxon>
        <taxon>Campylobacterales</taxon>
        <taxon>Helicobacteraceae</taxon>
        <taxon>Helicobacter</taxon>
    </lineage>
</organism>
<reference evidence="6 7" key="1">
    <citation type="submission" date="2019-09" db="EMBL/GenBank/DDBJ databases">
        <title>Draft genome sequence of various Type strains from the CCUG.</title>
        <authorList>
            <person name="Pineiro-Iglesias B."/>
            <person name="Tunovic T."/>
            <person name="Unosson C."/>
            <person name="Inganas E."/>
            <person name="Ohlen M."/>
            <person name="Cardew S."/>
            <person name="Jensie-Markopoulos S."/>
            <person name="Salva-Serra F."/>
            <person name="Jaen-Luchoro D."/>
            <person name="Karlsson R."/>
            <person name="Svensson-Stadler L."/>
            <person name="Chun J."/>
            <person name="Moore E."/>
        </authorList>
    </citation>
    <scope>NUCLEOTIDE SEQUENCE [LARGE SCALE GENOMIC DNA]</scope>
    <source>
        <strain evidence="6 7">CCUG 32756T</strain>
    </source>
</reference>
<dbReference type="EMBL" id="VXKE01000021">
    <property type="protein sequence ID" value="KAA8707663.1"/>
    <property type="molecule type" value="Genomic_DNA"/>
</dbReference>
<feature type="signal peptide" evidence="3">
    <location>
        <begin position="1"/>
        <end position="25"/>
    </location>
</feature>
<feature type="domain" description="Cj1289-like C-terminal" evidence="5">
    <location>
        <begin position="159"/>
        <end position="253"/>
    </location>
</feature>
<dbReference type="SUPFAM" id="SSF109998">
    <property type="entry name" value="Triger factor/SurA peptide-binding domain-like"/>
    <property type="match status" value="1"/>
</dbReference>
<dbReference type="Proteomes" id="UP000323707">
    <property type="component" value="Unassembled WGS sequence"/>
</dbReference>
<feature type="domain" description="SurA N-terminal" evidence="4">
    <location>
        <begin position="72"/>
        <end position="144"/>
    </location>
</feature>
<sequence>MPALYSRILLTASLMLCASSSFIYAKDSPPSAQDTPKASAQNIVGGIAIKVNNDPITLYEIQSLSAKQHISKTKAQEILIANRLKDQEIKRLNIVADDMRLEQEMESIAAQNNLSYQQFIQALYQQGLTPESYKAKLKDQIQTRELMRNILLSADTASEETMRKYYDTHKNEFVTAEQVQTIRYSSKDPKLLERAIANTTLTLNGVEKTPEKLKLNMLNPQIAQMFAQLQNGEFSPILDAGNGSYVAFLVQEKSGDNTMSFEEAKGIIAQRLAQDHQEQILSEYFEKIKQKAHIEYVRQ</sequence>
<dbReference type="Pfam" id="PF22506">
    <property type="entry name" value="Cj1289-like_C"/>
    <property type="match status" value="1"/>
</dbReference>
<evidence type="ECO:0000256" key="2">
    <source>
        <dbReference type="ARBA" id="ARBA00023110"/>
    </source>
</evidence>
<evidence type="ECO:0000256" key="3">
    <source>
        <dbReference type="SAM" id="SignalP"/>
    </source>
</evidence>
<proteinExistence type="predicted"/>
<dbReference type="InterPro" id="IPR015391">
    <property type="entry name" value="SurA_N"/>
</dbReference>
<evidence type="ECO:0000259" key="5">
    <source>
        <dbReference type="Pfam" id="PF22506"/>
    </source>
</evidence>
<gene>
    <name evidence="6" type="ORF">F4V45_07250</name>
</gene>
<dbReference type="InterPro" id="IPR027304">
    <property type="entry name" value="Trigger_fact/SurA_dom_sf"/>
</dbReference>
<dbReference type="Gene3D" id="1.10.4030.10">
    <property type="entry name" value="Porin chaperone SurA, peptide-binding domain"/>
    <property type="match status" value="1"/>
</dbReference>
<comment type="caution">
    <text evidence="6">The sequence shown here is derived from an EMBL/GenBank/DDBJ whole genome shotgun (WGS) entry which is preliminary data.</text>
</comment>
<keyword evidence="6" id="KW-0413">Isomerase</keyword>
<dbReference type="Pfam" id="PF09312">
    <property type="entry name" value="SurA_N"/>
    <property type="match status" value="1"/>
</dbReference>
<evidence type="ECO:0000313" key="6">
    <source>
        <dbReference type="EMBL" id="KAA8707663.1"/>
    </source>
</evidence>
<keyword evidence="2" id="KW-0697">Rotamase</keyword>
<evidence type="ECO:0000256" key="1">
    <source>
        <dbReference type="ARBA" id="ARBA00022729"/>
    </source>
</evidence>
<dbReference type="InterPro" id="IPR046357">
    <property type="entry name" value="PPIase_dom_sf"/>
</dbReference>
<dbReference type="InterPro" id="IPR055131">
    <property type="entry name" value="Cj1289-like_C"/>
</dbReference>
<dbReference type="AlphaFoldDB" id="A0A5M9QFS6"/>
<accession>A0A5M9QFS6</accession>
<dbReference type="PANTHER" id="PTHR47637:SF1">
    <property type="entry name" value="CHAPERONE SURA"/>
    <property type="match status" value="1"/>
</dbReference>
<feature type="chain" id="PRO_5024459117" evidence="3">
    <location>
        <begin position="26"/>
        <end position="299"/>
    </location>
</feature>
<dbReference type="Gene3D" id="3.10.50.40">
    <property type="match status" value="1"/>
</dbReference>
<dbReference type="RefSeq" id="WP_150337686.1">
    <property type="nucleotide sequence ID" value="NZ_JAERIX010000024.1"/>
</dbReference>
<evidence type="ECO:0000313" key="7">
    <source>
        <dbReference type="Proteomes" id="UP000323707"/>
    </source>
</evidence>
<dbReference type="InterPro" id="IPR050280">
    <property type="entry name" value="OMP_Chaperone_SurA"/>
</dbReference>
<dbReference type="PANTHER" id="PTHR47637">
    <property type="entry name" value="CHAPERONE SURA"/>
    <property type="match status" value="1"/>
</dbReference>
<protein>
    <submittedName>
        <fullName evidence="6">Peptidyl-prolyl cis-trans isomerase</fullName>
    </submittedName>
</protein>
<name>A0A5M9QFS6_9HELI</name>